<dbReference type="PANTHER" id="PTHR14969">
    <property type="entry name" value="SPHINGOSINE-1-PHOSPHATE PHOSPHOHYDROLASE"/>
    <property type="match status" value="1"/>
</dbReference>
<feature type="transmembrane region" description="Helical" evidence="8">
    <location>
        <begin position="277"/>
        <end position="294"/>
    </location>
</feature>
<reference evidence="10 11" key="1">
    <citation type="submission" date="2014-03" db="EMBL/GenBank/DDBJ databases">
        <title>The genome of Kluyveromyces dobzhanskii.</title>
        <authorList>
            <person name="Nystedt B."/>
            <person name="Astrom S."/>
        </authorList>
    </citation>
    <scope>NUCLEOTIDE SEQUENCE [LARGE SCALE GENOMIC DNA]</scope>
    <source>
        <strain evidence="10 11">CBS 2104</strain>
    </source>
</reference>
<feature type="transmembrane region" description="Helical" evidence="8">
    <location>
        <begin position="342"/>
        <end position="360"/>
    </location>
</feature>
<evidence type="ECO:0000259" key="9">
    <source>
        <dbReference type="SMART" id="SM00014"/>
    </source>
</evidence>
<evidence type="ECO:0000256" key="6">
    <source>
        <dbReference type="ARBA" id="ARBA00023136"/>
    </source>
</evidence>
<dbReference type="CDD" id="cd03388">
    <property type="entry name" value="PAP2_SPPase1"/>
    <property type="match status" value="1"/>
</dbReference>
<dbReference type="EMBL" id="CCBQ010000047">
    <property type="protein sequence ID" value="CDO96151.1"/>
    <property type="molecule type" value="Genomic_DNA"/>
</dbReference>
<dbReference type="SUPFAM" id="SSF48317">
    <property type="entry name" value="Acid phosphatase/Vanadium-dependent haloperoxidase"/>
    <property type="match status" value="1"/>
</dbReference>
<dbReference type="PANTHER" id="PTHR14969:SF28">
    <property type="entry name" value="DIHYDROSPHINGOSINE 1-PHOSPHATE PHOSPHATASE LCB3-RELATED"/>
    <property type="match status" value="1"/>
</dbReference>
<evidence type="ECO:0000313" key="11">
    <source>
        <dbReference type="Proteomes" id="UP000031516"/>
    </source>
</evidence>
<dbReference type="AlphaFoldDB" id="A0A0A8LAP0"/>
<keyword evidence="5 8" id="KW-1133">Transmembrane helix</keyword>
<evidence type="ECO:0000256" key="7">
    <source>
        <dbReference type="ARBA" id="ARBA00038324"/>
    </source>
</evidence>
<dbReference type="Proteomes" id="UP000031516">
    <property type="component" value="Unassembled WGS sequence"/>
</dbReference>
<comment type="similarity">
    <text evidence="7">Belongs to the type 2 lipid phosphate phosphatase family.</text>
</comment>
<comment type="subcellular location">
    <subcellularLocation>
        <location evidence="1">Endoplasmic reticulum membrane</location>
        <topology evidence="1">Multi-pass membrane protein</topology>
    </subcellularLocation>
</comment>
<dbReference type="Pfam" id="PF01569">
    <property type="entry name" value="PAP2"/>
    <property type="match status" value="1"/>
</dbReference>
<dbReference type="GO" id="GO:0005789">
    <property type="term" value="C:endoplasmic reticulum membrane"/>
    <property type="evidence" value="ECO:0007669"/>
    <property type="project" value="UniProtKB-SubCell"/>
</dbReference>
<dbReference type="SMART" id="SM00014">
    <property type="entry name" value="acidPPc"/>
    <property type="match status" value="1"/>
</dbReference>
<feature type="transmembrane region" description="Helical" evidence="8">
    <location>
        <begin position="109"/>
        <end position="130"/>
    </location>
</feature>
<keyword evidence="2 8" id="KW-0812">Transmembrane</keyword>
<dbReference type="GO" id="GO:0042392">
    <property type="term" value="F:sphingosine-1-phosphate phosphatase activity"/>
    <property type="evidence" value="ECO:0007669"/>
    <property type="project" value="TreeGrafter"/>
</dbReference>
<sequence length="436" mass="49948">MKKSGLEKYGSKTLEMTAMDSESKGTPINSETARVQTRQRVFSFSHLNVFDGKHQYSDPGNHEPEHFKQHMTMFRFACRQTLLTLIEWTRTEKIILWIQANLRNKPMDVFFAFTAIMGSHTFYVVMLPIPRWTGFSVVTRDLVYVIGYSIYLSGHFKDYWCLPRPKSPPVHRITLSDYTTKEYGAPSSHTANATGVSLLVIWYISQLSFDNEFWRILLYMTTASYFFILTFGRIYCGMHGILDISSGMLIGIFCCAVRVFTKHYLNFDKLTIESGLWYPFVSIITGVALLKFHARPIDSCPCIEDSVAFVGVIMGIECSDWLNPKLYGNELYIMPFNYSKLGVTGVALRIIVGILAVLTWKELSKKVIYWFLAQIIGDDRPFTKEELKKQQESDEVRLFTPLADIDVIGRSIVYAGIPATVILVCPILYKLLDIYD</sequence>
<organism evidence="10 11">
    <name type="scientific">Kluyveromyces dobzhanskii CBS 2104</name>
    <dbReference type="NCBI Taxonomy" id="1427455"/>
    <lineage>
        <taxon>Eukaryota</taxon>
        <taxon>Fungi</taxon>
        <taxon>Dikarya</taxon>
        <taxon>Ascomycota</taxon>
        <taxon>Saccharomycotina</taxon>
        <taxon>Saccharomycetes</taxon>
        <taxon>Saccharomycetales</taxon>
        <taxon>Saccharomycetaceae</taxon>
        <taxon>Kluyveromyces</taxon>
    </lineage>
</organism>
<accession>A0A0A8LAP0</accession>
<protein>
    <submittedName>
        <fullName evidence="10">WGS project CCBQ000000000 data, contig 00058</fullName>
    </submittedName>
</protein>
<feature type="transmembrane region" description="Helical" evidence="8">
    <location>
        <begin position="216"/>
        <end position="236"/>
    </location>
</feature>
<keyword evidence="6 8" id="KW-0472">Membrane</keyword>
<dbReference type="GO" id="GO:0006629">
    <property type="term" value="P:lipid metabolic process"/>
    <property type="evidence" value="ECO:0007669"/>
    <property type="project" value="UniProtKB-ARBA"/>
</dbReference>
<evidence type="ECO:0000256" key="2">
    <source>
        <dbReference type="ARBA" id="ARBA00022692"/>
    </source>
</evidence>
<dbReference type="InterPro" id="IPR036938">
    <property type="entry name" value="PAP2/HPO_sf"/>
</dbReference>
<proteinExistence type="inferred from homology"/>
<gene>
    <name evidence="10" type="ORF">KLDO_g4368</name>
</gene>
<evidence type="ECO:0000256" key="3">
    <source>
        <dbReference type="ARBA" id="ARBA00022801"/>
    </source>
</evidence>
<keyword evidence="11" id="KW-1185">Reference proteome</keyword>
<feature type="domain" description="Phosphatidic acid phosphatase type 2/haloperoxidase" evidence="9">
    <location>
        <begin position="139"/>
        <end position="259"/>
    </location>
</feature>
<dbReference type="Gene3D" id="1.20.144.10">
    <property type="entry name" value="Phosphatidic acid phosphatase type 2/haloperoxidase"/>
    <property type="match status" value="1"/>
</dbReference>
<evidence type="ECO:0000256" key="4">
    <source>
        <dbReference type="ARBA" id="ARBA00022824"/>
    </source>
</evidence>
<keyword evidence="4" id="KW-0256">Endoplasmic reticulum</keyword>
<feature type="transmembrane region" description="Helical" evidence="8">
    <location>
        <begin position="248"/>
        <end position="265"/>
    </location>
</feature>
<evidence type="ECO:0000256" key="1">
    <source>
        <dbReference type="ARBA" id="ARBA00004477"/>
    </source>
</evidence>
<name>A0A0A8LAP0_9SACH</name>
<evidence type="ECO:0000256" key="8">
    <source>
        <dbReference type="SAM" id="Phobius"/>
    </source>
</evidence>
<dbReference type="InterPro" id="IPR000326">
    <property type="entry name" value="PAP2/HPO"/>
</dbReference>
<comment type="caution">
    <text evidence="10">The sequence shown here is derived from an EMBL/GenBank/DDBJ whole genome shotgun (WGS) entry which is preliminary data.</text>
</comment>
<keyword evidence="3" id="KW-0378">Hydrolase</keyword>
<feature type="transmembrane region" description="Helical" evidence="8">
    <location>
        <begin position="412"/>
        <end position="432"/>
    </location>
</feature>
<evidence type="ECO:0000313" key="10">
    <source>
        <dbReference type="EMBL" id="CDO96151.1"/>
    </source>
</evidence>
<evidence type="ECO:0000256" key="5">
    <source>
        <dbReference type="ARBA" id="ARBA00022989"/>
    </source>
</evidence>
<dbReference type="OrthoDB" id="301434at2759"/>